<proteinExistence type="predicted"/>
<keyword evidence="1" id="KW-0472">Membrane</keyword>
<protein>
    <submittedName>
        <fullName evidence="2">Uncharacterized protein</fullName>
    </submittedName>
</protein>
<reference evidence="2" key="1">
    <citation type="submission" date="2023-05" db="EMBL/GenBank/DDBJ databases">
        <authorList>
            <person name="Huff M."/>
        </authorList>
    </citation>
    <scope>NUCLEOTIDE SEQUENCE</scope>
</reference>
<dbReference type="AlphaFoldDB" id="A0AAD1YN61"/>
<evidence type="ECO:0000313" key="3">
    <source>
        <dbReference type="Proteomes" id="UP000834106"/>
    </source>
</evidence>
<name>A0AAD1YN61_9LAMI</name>
<sequence length="118" mass="13081">MNGEEDKVGYDRVGEVNGWHSAGTFDVCSRIGGPFRTMRFPAELVEPTMALTLLLGSCSLSGSNSLYFLMLISISWLGLLLLKLLEDLKFHSILEGRVFNYEESALSINIKAYNTVNS</sequence>
<organism evidence="2 3">
    <name type="scientific">Fraxinus pennsylvanica</name>
    <dbReference type="NCBI Taxonomy" id="56036"/>
    <lineage>
        <taxon>Eukaryota</taxon>
        <taxon>Viridiplantae</taxon>
        <taxon>Streptophyta</taxon>
        <taxon>Embryophyta</taxon>
        <taxon>Tracheophyta</taxon>
        <taxon>Spermatophyta</taxon>
        <taxon>Magnoliopsida</taxon>
        <taxon>eudicotyledons</taxon>
        <taxon>Gunneridae</taxon>
        <taxon>Pentapetalae</taxon>
        <taxon>asterids</taxon>
        <taxon>lamiids</taxon>
        <taxon>Lamiales</taxon>
        <taxon>Oleaceae</taxon>
        <taxon>Oleeae</taxon>
        <taxon>Fraxinus</taxon>
    </lineage>
</organism>
<dbReference type="EMBL" id="OU503036">
    <property type="protein sequence ID" value="CAI9753213.1"/>
    <property type="molecule type" value="Genomic_DNA"/>
</dbReference>
<keyword evidence="1" id="KW-1133">Transmembrane helix</keyword>
<feature type="transmembrane region" description="Helical" evidence="1">
    <location>
        <begin position="66"/>
        <end position="85"/>
    </location>
</feature>
<accession>A0AAD1YN61</accession>
<gene>
    <name evidence="2" type="ORF">FPE_LOCUS644</name>
</gene>
<evidence type="ECO:0000313" key="2">
    <source>
        <dbReference type="EMBL" id="CAI9753213.1"/>
    </source>
</evidence>
<dbReference type="Proteomes" id="UP000834106">
    <property type="component" value="Chromosome 1"/>
</dbReference>
<keyword evidence="3" id="KW-1185">Reference proteome</keyword>
<evidence type="ECO:0000256" key="1">
    <source>
        <dbReference type="SAM" id="Phobius"/>
    </source>
</evidence>
<keyword evidence="1" id="KW-0812">Transmembrane</keyword>